<dbReference type="EMBL" id="HACG01020339">
    <property type="protein sequence ID" value="CEK67204.1"/>
    <property type="molecule type" value="Transcribed_RNA"/>
</dbReference>
<evidence type="ECO:0000313" key="2">
    <source>
        <dbReference type="EMBL" id="CEK67204.1"/>
    </source>
</evidence>
<organism evidence="2">
    <name type="scientific">Arion vulgaris</name>
    <dbReference type="NCBI Taxonomy" id="1028688"/>
    <lineage>
        <taxon>Eukaryota</taxon>
        <taxon>Metazoa</taxon>
        <taxon>Spiralia</taxon>
        <taxon>Lophotrochozoa</taxon>
        <taxon>Mollusca</taxon>
        <taxon>Gastropoda</taxon>
        <taxon>Heterobranchia</taxon>
        <taxon>Euthyneura</taxon>
        <taxon>Panpulmonata</taxon>
        <taxon>Eupulmonata</taxon>
        <taxon>Stylommatophora</taxon>
        <taxon>Helicina</taxon>
        <taxon>Arionoidea</taxon>
        <taxon>Arionidae</taxon>
        <taxon>Arion</taxon>
    </lineage>
</organism>
<feature type="compositionally biased region" description="Basic and acidic residues" evidence="1">
    <location>
        <begin position="205"/>
        <end position="216"/>
    </location>
</feature>
<protein>
    <submittedName>
        <fullName evidence="2">Uncharacterized protein</fullName>
    </submittedName>
</protein>
<dbReference type="AlphaFoldDB" id="A0A0B6ZF10"/>
<feature type="non-terminal residue" evidence="2">
    <location>
        <position position="1"/>
    </location>
</feature>
<feature type="non-terminal residue" evidence="2">
    <location>
        <position position="359"/>
    </location>
</feature>
<gene>
    <name evidence="2" type="primary">ORF61735</name>
</gene>
<accession>A0A0B6ZF10</accession>
<name>A0A0B6ZF10_9EUPU</name>
<feature type="compositionally biased region" description="Polar residues" evidence="1">
    <location>
        <begin position="217"/>
        <end position="233"/>
    </location>
</feature>
<proteinExistence type="predicted"/>
<reference evidence="2" key="1">
    <citation type="submission" date="2014-12" db="EMBL/GenBank/DDBJ databases">
        <title>Insight into the proteome of Arion vulgaris.</title>
        <authorList>
            <person name="Aradska J."/>
            <person name="Bulat T."/>
            <person name="Smidak R."/>
            <person name="Sarate P."/>
            <person name="Gangsoo J."/>
            <person name="Sialana F."/>
            <person name="Bilban M."/>
            <person name="Lubec G."/>
        </authorList>
    </citation>
    <scope>NUCLEOTIDE SEQUENCE</scope>
    <source>
        <tissue evidence="2">Skin</tissue>
    </source>
</reference>
<sequence length="359" mass="41121">LRSATAVTASLLQDASLDADISNMTLDVCTGMIESLNKLRQLGTDNPNIIKILEMQNELANLQQTLSADSEKDPWTVSAADALDKKPEQKGREKKLTKEQKRQPEKGTKAEKQKKEMEDLQRIIEGVDEAKRQKEEFSKKQLELEMQKMKESEEKRKSNWARRMIEDAKQSAPLSSRENSSSKEGQRLLKIIGIRRRDAEEAKKLQEEALERRKESNSSSQTVESEQATNSIPGQGELVKTSELDHKDTFNLTSEINIDEQKDLHEQDTITDSVPWSPDRTLHDDVPVYSEQEFNKMCSENAAAGLPWDHFIQIAYYANRRCPVQMCPSTKYFKTASSFTLHWDVFHKSHVTVRFCQKC</sequence>
<feature type="region of interest" description="Disordered" evidence="1">
    <location>
        <begin position="205"/>
        <end position="244"/>
    </location>
</feature>
<feature type="compositionally biased region" description="Basic and acidic residues" evidence="1">
    <location>
        <begin position="82"/>
        <end position="117"/>
    </location>
</feature>
<feature type="region of interest" description="Disordered" evidence="1">
    <location>
        <begin position="80"/>
        <end position="117"/>
    </location>
</feature>
<evidence type="ECO:0000256" key="1">
    <source>
        <dbReference type="SAM" id="MobiDB-lite"/>
    </source>
</evidence>